<comment type="caution">
    <text evidence="9">The sequence shown here is derived from an EMBL/GenBank/DDBJ whole genome shotgun (WGS) entry which is preliminary data.</text>
</comment>
<dbReference type="EMBL" id="JAHMHH010000001">
    <property type="protein sequence ID" value="MBU4691992.1"/>
    <property type="molecule type" value="Genomic_DNA"/>
</dbReference>
<gene>
    <name evidence="9" type="primary">secE</name>
    <name evidence="9" type="ORF">KQ875_00045</name>
</gene>
<dbReference type="NCBIfam" id="TIGR00964">
    <property type="entry name" value="secE_bact"/>
    <property type="match status" value="1"/>
</dbReference>
<evidence type="ECO:0000256" key="6">
    <source>
        <dbReference type="ARBA" id="ARBA00023010"/>
    </source>
</evidence>
<dbReference type="InterPro" id="IPR005807">
    <property type="entry name" value="SecE_bac"/>
</dbReference>
<keyword evidence="10" id="KW-1185">Reference proteome</keyword>
<dbReference type="InterPro" id="IPR001901">
    <property type="entry name" value="Translocase_SecE/Sec61-g"/>
</dbReference>
<keyword evidence="5 8" id="KW-1133">Transmembrane helix</keyword>
<dbReference type="Pfam" id="PF00584">
    <property type="entry name" value="SecE"/>
    <property type="match status" value="1"/>
</dbReference>
<name>A0ABS6DPY7_9MOLU</name>
<keyword evidence="7 8" id="KW-0472">Membrane</keyword>
<evidence type="ECO:0000256" key="5">
    <source>
        <dbReference type="ARBA" id="ARBA00022989"/>
    </source>
</evidence>
<dbReference type="RefSeq" id="WP_216488201.1">
    <property type="nucleotide sequence ID" value="NZ_JAHMHH010000001.1"/>
</dbReference>
<keyword evidence="2" id="KW-0813">Transport</keyword>
<evidence type="ECO:0000256" key="2">
    <source>
        <dbReference type="ARBA" id="ARBA00022448"/>
    </source>
</evidence>
<evidence type="ECO:0000313" key="9">
    <source>
        <dbReference type="EMBL" id="MBU4691992.1"/>
    </source>
</evidence>
<dbReference type="Proteomes" id="UP000718793">
    <property type="component" value="Unassembled WGS sequence"/>
</dbReference>
<evidence type="ECO:0000256" key="1">
    <source>
        <dbReference type="ARBA" id="ARBA00004370"/>
    </source>
</evidence>
<evidence type="ECO:0000256" key="7">
    <source>
        <dbReference type="ARBA" id="ARBA00023136"/>
    </source>
</evidence>
<keyword evidence="6" id="KW-0811">Translocation</keyword>
<feature type="transmembrane region" description="Helical" evidence="8">
    <location>
        <begin position="57"/>
        <end position="83"/>
    </location>
</feature>
<sequence length="90" mass="10825">MSQRNDEKIEPFQNLSFKESQALKEQIPPVTKERPFRAFRKDIKRIIWPKAKKAWKWYALTLIFLVVFAVFFFVVTVFFTNIWNSLGIKL</sequence>
<proteinExistence type="predicted"/>
<reference evidence="9" key="1">
    <citation type="submission" date="2021-06" db="EMBL/GenBank/DDBJ databases">
        <title>Novel Mycoplasma species detected in California sea lions (Zalophus californianus) from the USA.</title>
        <authorList>
            <person name="Volokhov D.V."/>
            <person name="Furtak V.A."/>
            <person name="Zagorodnyaya T.A."/>
        </authorList>
    </citation>
    <scope>NUCLEOTIDE SEQUENCE [LARGE SCALE GENOMIC DNA]</scope>
    <source>
        <strain evidence="9">CSL 5346</strain>
    </source>
</reference>
<evidence type="ECO:0000256" key="4">
    <source>
        <dbReference type="ARBA" id="ARBA00022927"/>
    </source>
</evidence>
<evidence type="ECO:0000256" key="8">
    <source>
        <dbReference type="SAM" id="Phobius"/>
    </source>
</evidence>
<evidence type="ECO:0000313" key="10">
    <source>
        <dbReference type="Proteomes" id="UP000718793"/>
    </source>
</evidence>
<comment type="subcellular location">
    <subcellularLocation>
        <location evidence="1">Membrane</location>
    </subcellularLocation>
</comment>
<keyword evidence="3 8" id="KW-0812">Transmembrane</keyword>
<evidence type="ECO:0000256" key="3">
    <source>
        <dbReference type="ARBA" id="ARBA00022692"/>
    </source>
</evidence>
<keyword evidence="4" id="KW-0653">Protein transport</keyword>
<accession>A0ABS6DPY7</accession>
<organism evidence="9 10">
    <name type="scientific">Mycoplasma zalophi</name>
    <dbReference type="NCBI Taxonomy" id="191287"/>
    <lineage>
        <taxon>Bacteria</taxon>
        <taxon>Bacillati</taxon>
        <taxon>Mycoplasmatota</taxon>
        <taxon>Mollicutes</taxon>
        <taxon>Mycoplasmataceae</taxon>
        <taxon>Mycoplasma</taxon>
    </lineage>
</organism>
<protein>
    <submittedName>
        <fullName evidence="9">Preprotein translocase subunit SecE</fullName>
    </submittedName>
</protein>